<dbReference type="Gene3D" id="2.160.20.80">
    <property type="entry name" value="E3 ubiquitin-protein ligase SopA"/>
    <property type="match status" value="1"/>
</dbReference>
<evidence type="ECO:0000256" key="1">
    <source>
        <dbReference type="ARBA" id="ARBA00022737"/>
    </source>
</evidence>
<dbReference type="InterPro" id="IPR001646">
    <property type="entry name" value="5peptide_repeat"/>
</dbReference>
<comment type="caution">
    <text evidence="3">The sequence shown here is derived from an EMBL/GenBank/DDBJ whole genome shotgun (WGS) entry which is preliminary data.</text>
</comment>
<evidence type="ECO:0000256" key="2">
    <source>
        <dbReference type="SAM" id="MobiDB-lite"/>
    </source>
</evidence>
<reference evidence="3 4" key="1">
    <citation type="journal article" date="2016" name="Nat. Commun.">
        <title>Thousands of microbial genomes shed light on interconnected biogeochemical processes in an aquifer system.</title>
        <authorList>
            <person name="Anantharaman K."/>
            <person name="Brown C.T."/>
            <person name="Hug L.A."/>
            <person name="Sharon I."/>
            <person name="Castelle C.J."/>
            <person name="Probst A.J."/>
            <person name="Thomas B.C."/>
            <person name="Singh A."/>
            <person name="Wilkins M.J."/>
            <person name="Karaoz U."/>
            <person name="Brodie E.L."/>
            <person name="Williams K.H."/>
            <person name="Hubbard S.S."/>
            <person name="Banfield J.F."/>
        </authorList>
    </citation>
    <scope>NUCLEOTIDE SEQUENCE [LARGE SCALE GENOMIC DNA]</scope>
</reference>
<feature type="region of interest" description="Disordered" evidence="2">
    <location>
        <begin position="132"/>
        <end position="152"/>
    </location>
</feature>
<dbReference type="AlphaFoldDB" id="A0A1F7G7V7"/>
<dbReference type="PANTHER" id="PTHR47485:SF1">
    <property type="entry name" value="THYLAKOID LUMENAL 17.4 KDA PROTEIN, CHLOROPLASTIC"/>
    <property type="match status" value="1"/>
</dbReference>
<proteinExistence type="predicted"/>
<protein>
    <recommendedName>
        <fullName evidence="5">Pentapeptide repeat protein</fullName>
    </recommendedName>
</protein>
<accession>A0A1F7G7V7</accession>
<name>A0A1F7G7V7_9BACT</name>
<sequence>MPLLVQAHQGGPPSAPPGGGGVPLPFICTKCDLYQEFHTEITQGNYINAVLWRSEFNDMDISGSNFSSAKVASSDMVNVNASGANFTGADLRLTGFHSDTNLQNANFTNANLKSAEFDQGTDLTGVIWSNTTCPDGTNSDNNGNTCEGHLSP</sequence>
<evidence type="ECO:0000313" key="3">
    <source>
        <dbReference type="EMBL" id="OGK15003.1"/>
    </source>
</evidence>
<organism evidence="3 4">
    <name type="scientific">Candidatus Roizmanbacteria bacterium RIFCSPHIGHO2_01_FULL_39_12c</name>
    <dbReference type="NCBI Taxonomy" id="1802031"/>
    <lineage>
        <taxon>Bacteria</taxon>
        <taxon>Candidatus Roizmaniibacteriota</taxon>
    </lineage>
</organism>
<gene>
    <name evidence="3" type="ORF">A2774_01140</name>
</gene>
<keyword evidence="1" id="KW-0677">Repeat</keyword>
<evidence type="ECO:0008006" key="5">
    <source>
        <dbReference type="Google" id="ProtNLM"/>
    </source>
</evidence>
<feature type="compositionally biased region" description="Polar residues" evidence="2">
    <location>
        <begin position="132"/>
        <end position="145"/>
    </location>
</feature>
<dbReference type="SUPFAM" id="SSF141571">
    <property type="entry name" value="Pentapeptide repeat-like"/>
    <property type="match status" value="1"/>
</dbReference>
<dbReference type="EMBL" id="MFZG01000043">
    <property type="protein sequence ID" value="OGK15003.1"/>
    <property type="molecule type" value="Genomic_DNA"/>
</dbReference>
<evidence type="ECO:0000313" key="4">
    <source>
        <dbReference type="Proteomes" id="UP000177208"/>
    </source>
</evidence>
<dbReference type="Proteomes" id="UP000177208">
    <property type="component" value="Unassembled WGS sequence"/>
</dbReference>
<dbReference type="Pfam" id="PF13599">
    <property type="entry name" value="Pentapeptide_4"/>
    <property type="match status" value="1"/>
</dbReference>
<dbReference type="PANTHER" id="PTHR47485">
    <property type="entry name" value="THYLAKOID LUMENAL 17.4 KDA PROTEIN, CHLOROPLASTIC"/>
    <property type="match status" value="1"/>
</dbReference>